<dbReference type="InterPro" id="IPR036388">
    <property type="entry name" value="WH-like_DNA-bd_sf"/>
</dbReference>
<keyword evidence="3" id="KW-0238">DNA-binding</keyword>
<sequence>MEVHQVRYALAVAEQRSFTAAANLLHVSQSGVSAQVALLERELGVTLFHRTSRGIQITPAGEPVLEQLRRAATELEQVHAVADELNGLLRGTVAVGAVAGLAWPPFFDALQLVHDAHPGLDLTLREGTSALVQEDVAEGRLDLAVVSWPRQPRAGLASWIALNERVTAIVAPDHPWAQRTDIPPAELLDQPVICLTPGTGMRTAYDAMMAAEGLPTPVAWEVTLPTTARALAARGMGVAVLTSSRADPPTDLAHIALLSTHAASALGVVWRDRPRPSAATRAILAALRTHIGVTTEDT</sequence>
<gene>
    <name evidence="6" type="ORF">BN12_10111</name>
</gene>
<dbReference type="EMBL" id="CAJB01000001">
    <property type="protein sequence ID" value="CCH75964.1"/>
    <property type="molecule type" value="Genomic_DNA"/>
</dbReference>
<accession>A0A077LVC7</accession>
<dbReference type="InterPro" id="IPR000847">
    <property type="entry name" value="LysR_HTH_N"/>
</dbReference>
<evidence type="ECO:0000313" key="7">
    <source>
        <dbReference type="Proteomes" id="UP000035721"/>
    </source>
</evidence>
<evidence type="ECO:0000256" key="2">
    <source>
        <dbReference type="ARBA" id="ARBA00023015"/>
    </source>
</evidence>
<dbReference type="PRINTS" id="PR00039">
    <property type="entry name" value="HTHLYSR"/>
</dbReference>
<dbReference type="InterPro" id="IPR005119">
    <property type="entry name" value="LysR_subst-bd"/>
</dbReference>
<reference evidence="6 7" key="1">
    <citation type="journal article" date="2013" name="ISME J.">
        <title>A metabolic model for members of the genus Tetrasphaera involved in enhanced biological phosphorus removal.</title>
        <authorList>
            <person name="Kristiansen R."/>
            <person name="Nguyen H.T.T."/>
            <person name="Saunders A.M."/>
            <person name="Nielsen J.L."/>
            <person name="Wimmer R."/>
            <person name="Le V.Q."/>
            <person name="McIlroy S.J."/>
            <person name="Petrovski S."/>
            <person name="Seviour R.J."/>
            <person name="Calteau A."/>
            <person name="Nielsen K.L."/>
            <person name="Nielsen P.H."/>
        </authorList>
    </citation>
    <scope>NUCLEOTIDE SEQUENCE [LARGE SCALE GENOMIC DNA]</scope>
    <source>
        <strain evidence="6 7">T1-X7</strain>
    </source>
</reference>
<dbReference type="FunFam" id="1.10.10.10:FF:000001">
    <property type="entry name" value="LysR family transcriptional regulator"/>
    <property type="match status" value="1"/>
</dbReference>
<evidence type="ECO:0000259" key="5">
    <source>
        <dbReference type="PROSITE" id="PS50931"/>
    </source>
</evidence>
<name>A0A077LVC7_9MICO</name>
<dbReference type="Pfam" id="PF03466">
    <property type="entry name" value="LysR_substrate"/>
    <property type="match status" value="1"/>
</dbReference>
<evidence type="ECO:0000256" key="1">
    <source>
        <dbReference type="ARBA" id="ARBA00009437"/>
    </source>
</evidence>
<dbReference type="Gene3D" id="1.10.10.10">
    <property type="entry name" value="Winged helix-like DNA-binding domain superfamily/Winged helix DNA-binding domain"/>
    <property type="match status" value="1"/>
</dbReference>
<dbReference type="GO" id="GO:0003700">
    <property type="term" value="F:DNA-binding transcription factor activity"/>
    <property type="evidence" value="ECO:0007669"/>
    <property type="project" value="InterPro"/>
</dbReference>
<protein>
    <submittedName>
        <fullName evidence="6">Transcriptional regulator, LysR family</fullName>
    </submittedName>
</protein>
<dbReference type="AlphaFoldDB" id="A0A077LVC7"/>
<comment type="similarity">
    <text evidence="1">Belongs to the LysR transcriptional regulatory family.</text>
</comment>
<dbReference type="PROSITE" id="PS50931">
    <property type="entry name" value="HTH_LYSR"/>
    <property type="match status" value="1"/>
</dbReference>
<dbReference type="Gene3D" id="3.40.190.290">
    <property type="match status" value="1"/>
</dbReference>
<dbReference type="InterPro" id="IPR050950">
    <property type="entry name" value="HTH-type_LysR_regulators"/>
</dbReference>
<evidence type="ECO:0000313" key="6">
    <source>
        <dbReference type="EMBL" id="CCH75964.1"/>
    </source>
</evidence>
<dbReference type="SUPFAM" id="SSF53850">
    <property type="entry name" value="Periplasmic binding protein-like II"/>
    <property type="match status" value="1"/>
</dbReference>
<dbReference type="GO" id="GO:0005829">
    <property type="term" value="C:cytosol"/>
    <property type="evidence" value="ECO:0007669"/>
    <property type="project" value="TreeGrafter"/>
</dbReference>
<dbReference type="RefSeq" id="WP_162233004.1">
    <property type="nucleotide sequence ID" value="NZ_HF570958.1"/>
</dbReference>
<proteinExistence type="inferred from homology"/>
<dbReference type="GO" id="GO:0003677">
    <property type="term" value="F:DNA binding"/>
    <property type="evidence" value="ECO:0007669"/>
    <property type="project" value="UniProtKB-KW"/>
</dbReference>
<keyword evidence="7" id="KW-1185">Reference proteome</keyword>
<keyword evidence="4" id="KW-0804">Transcription</keyword>
<dbReference type="Pfam" id="PF00126">
    <property type="entry name" value="HTH_1"/>
    <property type="match status" value="1"/>
</dbReference>
<feature type="domain" description="HTH lysR-type" evidence="5">
    <location>
        <begin position="1"/>
        <end position="58"/>
    </location>
</feature>
<evidence type="ECO:0000256" key="3">
    <source>
        <dbReference type="ARBA" id="ARBA00023125"/>
    </source>
</evidence>
<dbReference type="PANTHER" id="PTHR30419">
    <property type="entry name" value="HTH-TYPE TRANSCRIPTIONAL REGULATOR YBHD"/>
    <property type="match status" value="1"/>
</dbReference>
<dbReference type="InterPro" id="IPR036390">
    <property type="entry name" value="WH_DNA-bd_sf"/>
</dbReference>
<keyword evidence="2" id="KW-0805">Transcription regulation</keyword>
<dbReference type="SUPFAM" id="SSF46785">
    <property type="entry name" value="Winged helix' DNA-binding domain"/>
    <property type="match status" value="1"/>
</dbReference>
<dbReference type="Proteomes" id="UP000035721">
    <property type="component" value="Unassembled WGS sequence"/>
</dbReference>
<dbReference type="STRING" id="1194083.BN12_10111"/>
<organism evidence="6 7">
    <name type="scientific">Nostocoides japonicum T1-X7</name>
    <dbReference type="NCBI Taxonomy" id="1194083"/>
    <lineage>
        <taxon>Bacteria</taxon>
        <taxon>Bacillati</taxon>
        <taxon>Actinomycetota</taxon>
        <taxon>Actinomycetes</taxon>
        <taxon>Micrococcales</taxon>
        <taxon>Intrasporangiaceae</taxon>
        <taxon>Nostocoides</taxon>
    </lineage>
</organism>
<comment type="caution">
    <text evidence="6">The sequence shown here is derived from an EMBL/GenBank/DDBJ whole genome shotgun (WGS) entry which is preliminary data.</text>
</comment>
<evidence type="ECO:0000256" key="4">
    <source>
        <dbReference type="ARBA" id="ARBA00023163"/>
    </source>
</evidence>